<accession>A0A9X1WU14</accession>
<dbReference type="InterPro" id="IPR053154">
    <property type="entry name" value="c-di-AMP_regulator"/>
</dbReference>
<gene>
    <name evidence="2" type="ORF">MUG84_23075</name>
</gene>
<evidence type="ECO:0000256" key="1">
    <source>
        <dbReference type="SAM" id="MobiDB-lite"/>
    </source>
</evidence>
<dbReference type="Gene3D" id="2.170.120.30">
    <property type="match status" value="2"/>
</dbReference>
<dbReference type="RefSeq" id="WP_244729420.1">
    <property type="nucleotide sequence ID" value="NZ_JALIRP010000012.1"/>
</dbReference>
<dbReference type="Proteomes" id="UP001139347">
    <property type="component" value="Unassembled WGS sequence"/>
</dbReference>
<dbReference type="InterPro" id="IPR012505">
    <property type="entry name" value="YbbR"/>
</dbReference>
<comment type="caution">
    <text evidence="2">The sequence shown here is derived from an EMBL/GenBank/DDBJ whole genome shotgun (WGS) entry which is preliminary data.</text>
</comment>
<dbReference type="PANTHER" id="PTHR37804:SF1">
    <property type="entry name" value="CDAA REGULATORY PROTEIN CDAR"/>
    <property type="match status" value="1"/>
</dbReference>
<evidence type="ECO:0000313" key="2">
    <source>
        <dbReference type="EMBL" id="MCJ8014586.1"/>
    </source>
</evidence>
<organism evidence="2 3">
    <name type="scientific">Paenibacillus mangrovi</name>
    <dbReference type="NCBI Taxonomy" id="2931978"/>
    <lineage>
        <taxon>Bacteria</taxon>
        <taxon>Bacillati</taxon>
        <taxon>Bacillota</taxon>
        <taxon>Bacilli</taxon>
        <taxon>Bacillales</taxon>
        <taxon>Paenibacillaceae</taxon>
        <taxon>Paenibacillus</taxon>
    </lineage>
</organism>
<name>A0A9X1WU14_9BACL</name>
<proteinExistence type="predicted"/>
<dbReference type="Gene3D" id="2.170.120.40">
    <property type="entry name" value="YbbR-like domain"/>
    <property type="match status" value="2"/>
</dbReference>
<dbReference type="CDD" id="cd20206">
    <property type="entry name" value="YbbR"/>
    <property type="match status" value="1"/>
</dbReference>
<dbReference type="PANTHER" id="PTHR37804">
    <property type="entry name" value="CDAA REGULATORY PROTEIN CDAR"/>
    <property type="match status" value="1"/>
</dbReference>
<dbReference type="Pfam" id="PF07949">
    <property type="entry name" value="YbbR"/>
    <property type="match status" value="3"/>
</dbReference>
<dbReference type="AlphaFoldDB" id="A0A9X1WU14"/>
<feature type="compositionally biased region" description="Polar residues" evidence="1">
    <location>
        <begin position="431"/>
        <end position="467"/>
    </location>
</feature>
<reference evidence="2" key="1">
    <citation type="submission" date="2022-04" db="EMBL/GenBank/DDBJ databases">
        <title>Paenibacillus mangrovi sp. nov., a novel endophytic bacterium isolated from bark of Kandelia candel.</title>
        <authorList>
            <person name="Tuo L."/>
        </authorList>
    </citation>
    <scope>NUCLEOTIDE SEQUENCE</scope>
    <source>
        <strain evidence="2">KQZ6P-2</strain>
    </source>
</reference>
<sequence length="467" mass="49798">MNKWINNNNFAKILAVAVSIILWSMVHLNSTTPTPTEKIDTRIIENVKVQPFGLDENKYILSAMDTDKVRIEIKGKKTDLLSAFNGEYKVKLDLSNAKVGTSTLPLSVDIPKGLEVVNIQPSSVTVNIEERNTATFPVSIVTKGTPAAGYQVGKITPDPATVKVTLPESQLREVDKVQGTVTIDGENSTIKEKRIKLTAYDKKGQEIEGAILDPSTVTAEVTISPPYKEVPIELHYTGKLPEGLVISKAQPNVSKVKLYGSQEELAGVKSYTNISVDLSQITQAGTIVLPVDLTAPPGFEKIEPSSLQVEITTVSNSQRVIGDIPITIKNDNSNLTADIISPASRTMSLTLSGAPGLLNSLTKDDIQLIASIGNLKPGTHEVPLQVVLPRYISRVDQGSPLTATVEVKEASTPATADPETGTDGKGKDKNQNQGNHSGTGTENGGTVSDGTVDSQSNPVDTGETGTN</sequence>
<protein>
    <submittedName>
        <fullName evidence="2">CdaR family protein</fullName>
    </submittedName>
</protein>
<feature type="region of interest" description="Disordered" evidence="1">
    <location>
        <begin position="404"/>
        <end position="467"/>
    </location>
</feature>
<dbReference type="EMBL" id="JALIRP010000012">
    <property type="protein sequence ID" value="MCJ8014586.1"/>
    <property type="molecule type" value="Genomic_DNA"/>
</dbReference>
<keyword evidence="3" id="KW-1185">Reference proteome</keyword>
<evidence type="ECO:0000313" key="3">
    <source>
        <dbReference type="Proteomes" id="UP001139347"/>
    </source>
</evidence>